<dbReference type="Proteomes" id="UP000606721">
    <property type="component" value="Unassembled WGS sequence"/>
</dbReference>
<dbReference type="RefSeq" id="WP_053540006.1">
    <property type="nucleotide sequence ID" value="NZ_JACJQT010000052.1"/>
</dbReference>
<feature type="domain" description="PIN" evidence="1">
    <location>
        <begin position="6"/>
        <end position="133"/>
    </location>
</feature>
<dbReference type="EMBL" id="JACJQT010000052">
    <property type="protein sequence ID" value="MBD2280122.1"/>
    <property type="molecule type" value="Genomic_DNA"/>
</dbReference>
<evidence type="ECO:0000259" key="1">
    <source>
        <dbReference type="Pfam" id="PF13470"/>
    </source>
</evidence>
<evidence type="ECO:0000313" key="3">
    <source>
        <dbReference type="Proteomes" id="UP000606721"/>
    </source>
</evidence>
<reference evidence="2 3" key="1">
    <citation type="journal article" date="2020" name="ISME J.">
        <title>Comparative genomics reveals insights into cyanobacterial evolution and habitat adaptation.</title>
        <authorList>
            <person name="Chen M.Y."/>
            <person name="Teng W.K."/>
            <person name="Zhao L."/>
            <person name="Hu C.X."/>
            <person name="Zhou Y.K."/>
            <person name="Han B.P."/>
            <person name="Song L.R."/>
            <person name="Shu W.S."/>
        </authorList>
    </citation>
    <scope>NUCLEOTIDE SEQUENCE [LARGE SCALE GENOMIC DNA]</scope>
    <source>
        <strain evidence="2 3">FACHB-1040</strain>
    </source>
</reference>
<keyword evidence="3" id="KW-1185">Reference proteome</keyword>
<name>A0ABR8BZR6_APHFL</name>
<dbReference type="SUPFAM" id="SSF88723">
    <property type="entry name" value="PIN domain-like"/>
    <property type="match status" value="1"/>
</dbReference>
<organism evidence="2 3">
    <name type="scientific">Aphanizomenon flos-aquae FACHB-1040</name>
    <dbReference type="NCBI Taxonomy" id="2692887"/>
    <lineage>
        <taxon>Bacteria</taxon>
        <taxon>Bacillati</taxon>
        <taxon>Cyanobacteriota</taxon>
        <taxon>Cyanophyceae</taxon>
        <taxon>Nostocales</taxon>
        <taxon>Aphanizomenonaceae</taxon>
        <taxon>Aphanizomenon</taxon>
    </lineage>
</organism>
<evidence type="ECO:0000313" key="2">
    <source>
        <dbReference type="EMBL" id="MBD2280122.1"/>
    </source>
</evidence>
<dbReference type="PANTHER" id="PTHR34610:SF4">
    <property type="entry name" value="SLL8027 PROTEIN"/>
    <property type="match status" value="1"/>
</dbReference>
<dbReference type="InterPro" id="IPR002716">
    <property type="entry name" value="PIN_dom"/>
</dbReference>
<proteinExistence type="predicted"/>
<protein>
    <submittedName>
        <fullName evidence="2">PIN domain-containing protein</fullName>
    </submittedName>
</protein>
<sequence length="179" mass="20325">MSNHLRLCLDLNIWCAALLADIKENQNMATPRKLSACQSIVDTVRYGRCYMGKVELVISWGMLNRLEEVLLRLTPLAEDASFYVDVIRSYAQIQPQLTLGGSGVIPISDIEDQHVLETALAGRANLLVTANFKDFLNKDIELIIPERHSIYNSPIHEFHIVHPYLMINWLNQGNIPEIL</sequence>
<dbReference type="InterPro" id="IPR002850">
    <property type="entry name" value="PIN_toxin-like"/>
</dbReference>
<dbReference type="Pfam" id="PF13470">
    <property type="entry name" value="PIN_3"/>
    <property type="match status" value="1"/>
</dbReference>
<gene>
    <name evidence="2" type="ORF">H6F99_18095</name>
</gene>
<comment type="caution">
    <text evidence="2">The sequence shown here is derived from an EMBL/GenBank/DDBJ whole genome shotgun (WGS) entry which is preliminary data.</text>
</comment>
<accession>A0ABR8BZR6</accession>
<dbReference type="PANTHER" id="PTHR34610">
    <property type="entry name" value="SSL7007 PROTEIN"/>
    <property type="match status" value="1"/>
</dbReference>
<dbReference type="InterPro" id="IPR029060">
    <property type="entry name" value="PIN-like_dom_sf"/>
</dbReference>